<protein>
    <submittedName>
        <fullName evidence="1">DNA alkylation repair protein</fullName>
    </submittedName>
</protein>
<proteinExistence type="predicted"/>
<dbReference type="Gene3D" id="1.25.40.290">
    <property type="entry name" value="ARM repeat domains"/>
    <property type="match status" value="1"/>
</dbReference>
<keyword evidence="2" id="KW-1185">Reference proteome</keyword>
<reference evidence="1 2" key="1">
    <citation type="submission" date="2015-03" db="EMBL/GenBank/DDBJ databases">
        <title>Genome Sequence of Kiloniella spongiae MEBiC09566, isolated from a marine sponge.</title>
        <authorList>
            <person name="Shao Z."/>
            <person name="Wang L."/>
            <person name="Li X."/>
        </authorList>
    </citation>
    <scope>NUCLEOTIDE SEQUENCE [LARGE SCALE GENOMIC DNA]</scope>
    <source>
        <strain evidence="1 2">MEBiC09566</strain>
    </source>
</reference>
<dbReference type="PROSITE" id="PS50077">
    <property type="entry name" value="HEAT_REPEAT"/>
    <property type="match status" value="1"/>
</dbReference>
<dbReference type="InterPro" id="IPR014825">
    <property type="entry name" value="DNA_alkylation"/>
</dbReference>
<dbReference type="EMBL" id="LAQL01000002">
    <property type="protein sequence ID" value="KLN62271.1"/>
    <property type="molecule type" value="Genomic_DNA"/>
</dbReference>
<name>A0A0H2MJ90_9PROT</name>
<dbReference type="Pfam" id="PF08713">
    <property type="entry name" value="DNA_alkylation"/>
    <property type="match status" value="1"/>
</dbReference>
<dbReference type="OrthoDB" id="9797162at2"/>
<evidence type="ECO:0000313" key="2">
    <source>
        <dbReference type="Proteomes" id="UP000035444"/>
    </source>
</evidence>
<comment type="caution">
    <text evidence="1">The sequence shown here is derived from an EMBL/GenBank/DDBJ whole genome shotgun (WGS) entry which is preliminary data.</text>
</comment>
<organism evidence="1 2">
    <name type="scientific">Kiloniella spongiae</name>
    <dbReference type="NCBI Taxonomy" id="1489064"/>
    <lineage>
        <taxon>Bacteria</taxon>
        <taxon>Pseudomonadati</taxon>
        <taxon>Pseudomonadota</taxon>
        <taxon>Alphaproteobacteria</taxon>
        <taxon>Rhodospirillales</taxon>
        <taxon>Kiloniellaceae</taxon>
        <taxon>Kiloniella</taxon>
    </lineage>
</organism>
<evidence type="ECO:0000313" key="1">
    <source>
        <dbReference type="EMBL" id="KLN62271.1"/>
    </source>
</evidence>
<sequence>MMEPFKEVFNRQSISKMAEHLNARQCGFDQEGFIAFATEGLSEFELKQRSERITEALYKYLPDEFCRAAEILLAILNPEENISISDQGTSDKGVSGWLVMPMCHYVALYGKGHFHLSMELLKEMTKRSSSEFAIRYFLLSAPEETMAEVLTWADDENYHVRRLASEGSRPRLPWAMQLPGFIKDPTPLLPLLEKLRDDPEEYVRRSVANNLNDIAKDHPDLVADIARKWMKGASKERKKLIRHACRTLIKSGHKKCLEALGYKDAQVELADFSMLTPSVIYGKGLEFEVTMNSVSDEDQALILDFVIHHRKANGGTSPKVFKWKTFNLAARSKHNAKKRHSIKPITTRKYYPGLHQVEIIANGKSLGIKDFELVMQQSCA</sequence>
<dbReference type="Proteomes" id="UP000035444">
    <property type="component" value="Unassembled WGS sequence"/>
</dbReference>
<dbReference type="InterPro" id="IPR021133">
    <property type="entry name" value="HEAT_type_2"/>
</dbReference>
<dbReference type="PATRIC" id="fig|1489064.4.peg.1273"/>
<dbReference type="SUPFAM" id="SSF48371">
    <property type="entry name" value="ARM repeat"/>
    <property type="match status" value="1"/>
</dbReference>
<dbReference type="InterPro" id="IPR016024">
    <property type="entry name" value="ARM-type_fold"/>
</dbReference>
<accession>A0A0H2MJ90</accession>
<dbReference type="AlphaFoldDB" id="A0A0H2MJ90"/>
<gene>
    <name evidence="1" type="ORF">WH96_01750</name>
</gene>